<dbReference type="PANTHER" id="PTHR30053">
    <property type="entry name" value="ELONGATION FACTOR P"/>
    <property type="match status" value="1"/>
</dbReference>
<dbReference type="Gene3D" id="2.40.50.140">
    <property type="entry name" value="Nucleic acid-binding proteins"/>
    <property type="match status" value="2"/>
</dbReference>
<gene>
    <name evidence="4" type="ORF">MNBD_GAMMA16-1544</name>
</gene>
<dbReference type="SUPFAM" id="SSF50104">
    <property type="entry name" value="Translation proteins SH3-like domain"/>
    <property type="match status" value="1"/>
</dbReference>
<dbReference type="NCBIfam" id="NF003392">
    <property type="entry name" value="PRK04542.1"/>
    <property type="match status" value="1"/>
</dbReference>
<name>A0A3B0Z7H8_9ZZZZ</name>
<evidence type="ECO:0000259" key="2">
    <source>
        <dbReference type="SMART" id="SM00841"/>
    </source>
</evidence>
<dbReference type="PANTHER" id="PTHR30053:SF14">
    <property type="entry name" value="TRANSLATION ELONGATION FACTOR KOW-LIKE DOMAIN-CONTAINING PROTEIN"/>
    <property type="match status" value="1"/>
</dbReference>
<sequence>MKANELKKGMVISVDGQNIYIKQVIVQSPSSRSGNTLYKCRGQNVLTRIKFERNFKGDDVVSIVEFFRRPVQLLFRDTEGCTFMDGESYEQFTVPDILVEDELPYIGDDLEGLFALIAEDMIIGIELPATVTLDIIECAPGIKGASASARTKPATMSTGLVIQVPEYLEAGETIKINTSTNEYMSRA</sequence>
<dbReference type="PROSITE" id="PS01275">
    <property type="entry name" value="EFP"/>
    <property type="match status" value="1"/>
</dbReference>
<dbReference type="Pfam" id="PF01132">
    <property type="entry name" value="EFP"/>
    <property type="match status" value="1"/>
</dbReference>
<dbReference type="SMART" id="SM01185">
    <property type="entry name" value="EFP"/>
    <property type="match status" value="1"/>
</dbReference>
<dbReference type="HAMAP" id="MF_00646">
    <property type="entry name" value="EFP"/>
    <property type="match status" value="1"/>
</dbReference>
<dbReference type="InterPro" id="IPR008991">
    <property type="entry name" value="Translation_prot_SH3-like_sf"/>
</dbReference>
<dbReference type="InterPro" id="IPR012340">
    <property type="entry name" value="NA-bd_OB-fold"/>
</dbReference>
<evidence type="ECO:0000256" key="1">
    <source>
        <dbReference type="ARBA" id="ARBA00009479"/>
    </source>
</evidence>
<dbReference type="InterPro" id="IPR020599">
    <property type="entry name" value="Transl_elong_fac_P/YeiP"/>
</dbReference>
<dbReference type="SMART" id="SM00841">
    <property type="entry name" value="Elong-fact-P_C"/>
    <property type="match status" value="1"/>
</dbReference>
<dbReference type="GO" id="GO:0005829">
    <property type="term" value="C:cytosol"/>
    <property type="evidence" value="ECO:0007669"/>
    <property type="project" value="UniProtKB-ARBA"/>
</dbReference>
<accession>A0A3B0Z7H8</accession>
<keyword evidence="4" id="KW-0251">Elongation factor</keyword>
<feature type="domain" description="Translation elongation factor P/YeiP central" evidence="3">
    <location>
        <begin position="68"/>
        <end position="123"/>
    </location>
</feature>
<dbReference type="CDD" id="cd05794">
    <property type="entry name" value="S1_EF-P_repeat_2"/>
    <property type="match status" value="1"/>
</dbReference>
<dbReference type="PIRSF" id="PIRSF005901">
    <property type="entry name" value="EF-P"/>
    <property type="match status" value="1"/>
</dbReference>
<evidence type="ECO:0000259" key="3">
    <source>
        <dbReference type="SMART" id="SM01185"/>
    </source>
</evidence>
<dbReference type="InterPro" id="IPR015365">
    <property type="entry name" value="Elong-fact-P_C"/>
</dbReference>
<dbReference type="InterPro" id="IPR013852">
    <property type="entry name" value="Transl_elong_P/YeiP_CS"/>
</dbReference>
<dbReference type="GO" id="GO:0003746">
    <property type="term" value="F:translation elongation factor activity"/>
    <property type="evidence" value="ECO:0007669"/>
    <property type="project" value="UniProtKB-KW"/>
</dbReference>
<comment type="similarity">
    <text evidence="1">Belongs to the elongation factor P family.</text>
</comment>
<dbReference type="AlphaFoldDB" id="A0A3B0Z7H8"/>
<feature type="domain" description="Elongation factor P C-terminal" evidence="2">
    <location>
        <begin position="131"/>
        <end position="186"/>
    </location>
</feature>
<dbReference type="SUPFAM" id="SSF50249">
    <property type="entry name" value="Nucleic acid-binding proteins"/>
    <property type="match status" value="2"/>
</dbReference>
<dbReference type="Pfam" id="PF08207">
    <property type="entry name" value="EFP_N"/>
    <property type="match status" value="1"/>
</dbReference>
<dbReference type="EMBL" id="UOFO01000005">
    <property type="protein sequence ID" value="VAW83417.1"/>
    <property type="molecule type" value="Genomic_DNA"/>
</dbReference>
<proteinExistence type="inferred from homology"/>
<dbReference type="InterPro" id="IPR011897">
    <property type="entry name" value="Transl_elong_p-like_YeiP"/>
</dbReference>
<dbReference type="FunFam" id="2.40.50.140:FF:000004">
    <property type="entry name" value="Elongation factor P"/>
    <property type="match status" value="1"/>
</dbReference>
<dbReference type="Gene3D" id="2.30.30.30">
    <property type="match status" value="1"/>
</dbReference>
<organism evidence="4">
    <name type="scientific">hydrothermal vent metagenome</name>
    <dbReference type="NCBI Taxonomy" id="652676"/>
    <lineage>
        <taxon>unclassified sequences</taxon>
        <taxon>metagenomes</taxon>
        <taxon>ecological metagenomes</taxon>
    </lineage>
</organism>
<reference evidence="4" key="1">
    <citation type="submission" date="2018-06" db="EMBL/GenBank/DDBJ databases">
        <authorList>
            <person name="Zhirakovskaya E."/>
        </authorList>
    </citation>
    <scope>NUCLEOTIDE SEQUENCE</scope>
</reference>
<keyword evidence="4" id="KW-0648">Protein biosynthesis</keyword>
<evidence type="ECO:0000313" key="4">
    <source>
        <dbReference type="EMBL" id="VAW83417.1"/>
    </source>
</evidence>
<dbReference type="GO" id="GO:0043043">
    <property type="term" value="P:peptide biosynthetic process"/>
    <property type="evidence" value="ECO:0007669"/>
    <property type="project" value="InterPro"/>
</dbReference>
<dbReference type="InterPro" id="IPR001059">
    <property type="entry name" value="Transl_elong_P/YeiP_cen"/>
</dbReference>
<protein>
    <submittedName>
        <fullName evidence="4">Elongation factor P-like protein</fullName>
    </submittedName>
</protein>
<dbReference type="Pfam" id="PF09285">
    <property type="entry name" value="Elong-fact-P_C"/>
    <property type="match status" value="1"/>
</dbReference>
<dbReference type="InterPro" id="IPR014722">
    <property type="entry name" value="Rib_uL2_dom2"/>
</dbReference>
<dbReference type="InterPro" id="IPR013185">
    <property type="entry name" value="Transl_elong_KOW-like"/>
</dbReference>